<evidence type="ECO:0000256" key="1">
    <source>
        <dbReference type="ARBA" id="ARBA00022679"/>
    </source>
</evidence>
<gene>
    <name evidence="3" type="ORF">KP803_10660</name>
</gene>
<dbReference type="AlphaFoldDB" id="A0A9X2BHE3"/>
<dbReference type="Pfam" id="PF00583">
    <property type="entry name" value="Acetyltransf_1"/>
    <property type="match status" value="1"/>
</dbReference>
<proteinExistence type="predicted"/>
<dbReference type="EMBL" id="JAJHVV010000006">
    <property type="protein sequence ID" value="MCK6263734.1"/>
    <property type="molecule type" value="Genomic_DNA"/>
</dbReference>
<comment type="caution">
    <text evidence="3">The sequence shown here is derived from an EMBL/GenBank/DDBJ whole genome shotgun (WGS) entry which is preliminary data.</text>
</comment>
<evidence type="ECO:0000313" key="4">
    <source>
        <dbReference type="Proteomes" id="UP001139559"/>
    </source>
</evidence>
<dbReference type="Gene3D" id="3.40.630.30">
    <property type="match status" value="1"/>
</dbReference>
<dbReference type="RefSeq" id="WP_248008823.1">
    <property type="nucleotide sequence ID" value="NZ_JAJHVV010000006.1"/>
</dbReference>
<dbReference type="PANTHER" id="PTHR13947">
    <property type="entry name" value="GNAT FAMILY N-ACETYLTRANSFERASE"/>
    <property type="match status" value="1"/>
</dbReference>
<keyword evidence="4" id="KW-1185">Reference proteome</keyword>
<dbReference type="PROSITE" id="PS51186">
    <property type="entry name" value="GNAT"/>
    <property type="match status" value="1"/>
</dbReference>
<name>A0A9X2BHE3_9VIBR</name>
<dbReference type="PANTHER" id="PTHR13947:SF37">
    <property type="entry name" value="LD18367P"/>
    <property type="match status" value="1"/>
</dbReference>
<dbReference type="InterPro" id="IPR050769">
    <property type="entry name" value="NAT_camello-type"/>
</dbReference>
<dbReference type="Proteomes" id="UP001139559">
    <property type="component" value="Unassembled WGS sequence"/>
</dbReference>
<keyword evidence="1" id="KW-0808">Transferase</keyword>
<dbReference type="InterPro" id="IPR000182">
    <property type="entry name" value="GNAT_dom"/>
</dbReference>
<dbReference type="InterPro" id="IPR016181">
    <property type="entry name" value="Acyl_CoA_acyltransferase"/>
</dbReference>
<dbReference type="CDD" id="cd04301">
    <property type="entry name" value="NAT_SF"/>
    <property type="match status" value="1"/>
</dbReference>
<evidence type="ECO:0000313" key="3">
    <source>
        <dbReference type="EMBL" id="MCK6263734.1"/>
    </source>
</evidence>
<sequence>MIIRNQLKPTDLGRIILLHSEFYSERDGYDHTFEAYVAEPLAQFALIDSVRENIWIVEDDQGIAGVICICELTQDRAQLRWFIVHQRAQGQGLGRELISMALQFCRDQDYSKVVLWTAKGLDKAKDVYLKNGFELTQERTHPLWGVEVTEQCYELDL</sequence>
<dbReference type="SUPFAM" id="SSF55729">
    <property type="entry name" value="Acyl-CoA N-acyltransferases (Nat)"/>
    <property type="match status" value="1"/>
</dbReference>
<organism evidence="3 4">
    <name type="scientific">Vibrio amylolyticus</name>
    <dbReference type="NCBI Taxonomy" id="2847292"/>
    <lineage>
        <taxon>Bacteria</taxon>
        <taxon>Pseudomonadati</taxon>
        <taxon>Pseudomonadota</taxon>
        <taxon>Gammaproteobacteria</taxon>
        <taxon>Vibrionales</taxon>
        <taxon>Vibrionaceae</taxon>
        <taxon>Vibrio</taxon>
    </lineage>
</organism>
<feature type="domain" description="N-acetyltransferase" evidence="2">
    <location>
        <begin position="1"/>
        <end position="157"/>
    </location>
</feature>
<reference evidence="3" key="1">
    <citation type="submission" date="2021-11" db="EMBL/GenBank/DDBJ databases">
        <title>Vibrio ZSDE26 sp. nov. and Vibrio ZSDZ34 sp. nov., isolated from coastal seawater in Qingdao.</title>
        <authorList>
            <person name="Zhang P."/>
        </authorList>
    </citation>
    <scope>NUCLEOTIDE SEQUENCE</scope>
    <source>
        <strain evidence="3">ZSDE26</strain>
    </source>
</reference>
<protein>
    <submittedName>
        <fullName evidence="3">GNAT family N-acetyltransferase</fullName>
    </submittedName>
</protein>
<evidence type="ECO:0000259" key="2">
    <source>
        <dbReference type="PROSITE" id="PS51186"/>
    </source>
</evidence>
<dbReference type="GO" id="GO:0008080">
    <property type="term" value="F:N-acetyltransferase activity"/>
    <property type="evidence" value="ECO:0007669"/>
    <property type="project" value="InterPro"/>
</dbReference>
<accession>A0A9X2BHE3</accession>